<dbReference type="Gene3D" id="1.10.1740.10">
    <property type="match status" value="1"/>
</dbReference>
<dbReference type="Proteomes" id="UP000664628">
    <property type="component" value="Unassembled WGS sequence"/>
</dbReference>
<dbReference type="InterPro" id="IPR013325">
    <property type="entry name" value="RNA_pol_sigma_r2"/>
</dbReference>
<name>A0ABS3JTI7_9BACT</name>
<dbReference type="RefSeq" id="WP_207333273.1">
    <property type="nucleotide sequence ID" value="NZ_JAFMYW010000035.1"/>
</dbReference>
<dbReference type="PANTHER" id="PTHR43133:SF51">
    <property type="entry name" value="RNA POLYMERASE SIGMA FACTOR"/>
    <property type="match status" value="1"/>
</dbReference>
<feature type="domain" description="RNA polymerase sigma-70 region 2" evidence="5">
    <location>
        <begin position="26"/>
        <end position="90"/>
    </location>
</feature>
<dbReference type="EMBL" id="JAFMYW010000035">
    <property type="protein sequence ID" value="MBO0953321.1"/>
    <property type="molecule type" value="Genomic_DNA"/>
</dbReference>
<keyword evidence="4" id="KW-0804">Transcription</keyword>
<dbReference type="InterPro" id="IPR013324">
    <property type="entry name" value="RNA_pol_sigma_r3/r4-like"/>
</dbReference>
<comment type="caution">
    <text evidence="6">The sequence shown here is derived from an EMBL/GenBank/DDBJ whole genome shotgun (WGS) entry which is preliminary data.</text>
</comment>
<gene>
    <name evidence="6" type="ORF">J2I46_32425</name>
</gene>
<evidence type="ECO:0000256" key="1">
    <source>
        <dbReference type="ARBA" id="ARBA00010641"/>
    </source>
</evidence>
<dbReference type="Pfam" id="PF04542">
    <property type="entry name" value="Sigma70_r2"/>
    <property type="match status" value="1"/>
</dbReference>
<proteinExistence type="inferred from homology"/>
<dbReference type="PANTHER" id="PTHR43133">
    <property type="entry name" value="RNA POLYMERASE ECF-TYPE SIGMA FACTO"/>
    <property type="match status" value="1"/>
</dbReference>
<reference evidence="6 7" key="1">
    <citation type="submission" date="2021-03" db="EMBL/GenBank/DDBJ databases">
        <title>Fibrella sp. HMF5405 genome sequencing and assembly.</title>
        <authorList>
            <person name="Kang H."/>
            <person name="Kim H."/>
            <person name="Bae S."/>
            <person name="Joh K."/>
        </authorList>
    </citation>
    <scope>NUCLEOTIDE SEQUENCE [LARGE SCALE GENOMIC DNA]</scope>
    <source>
        <strain evidence="6 7">HMF5405</strain>
    </source>
</reference>
<dbReference type="Gene3D" id="1.10.10.10">
    <property type="entry name" value="Winged helix-like DNA-binding domain superfamily/Winged helix DNA-binding domain"/>
    <property type="match status" value="1"/>
</dbReference>
<sequence>MKQPYSDETLIALFLSTREDRLFTQLHQRYYDKVYASALRLMGDQEEARDQTQEIFCKVHDRLHTFRGESSFATWLFVLTRYHCFSARDKLKKRIYVPLGPEHDLAVQDNREELTLEERWQQAEAALQGLTHRDREMLHKHYVVRESVATLASEGQLSESAVKMRLKRARDQARQLHKHIVLHLN</sequence>
<dbReference type="NCBIfam" id="TIGR02937">
    <property type="entry name" value="sigma70-ECF"/>
    <property type="match status" value="1"/>
</dbReference>
<dbReference type="SUPFAM" id="SSF88659">
    <property type="entry name" value="Sigma3 and sigma4 domains of RNA polymerase sigma factors"/>
    <property type="match status" value="1"/>
</dbReference>
<keyword evidence="3" id="KW-0731">Sigma factor</keyword>
<keyword evidence="2" id="KW-0805">Transcription regulation</keyword>
<protein>
    <submittedName>
        <fullName evidence="6">Sigma-70 family RNA polymerase sigma factor</fullName>
    </submittedName>
</protein>
<evidence type="ECO:0000313" key="7">
    <source>
        <dbReference type="Proteomes" id="UP000664628"/>
    </source>
</evidence>
<dbReference type="InterPro" id="IPR007627">
    <property type="entry name" value="RNA_pol_sigma70_r2"/>
</dbReference>
<evidence type="ECO:0000256" key="4">
    <source>
        <dbReference type="ARBA" id="ARBA00023163"/>
    </source>
</evidence>
<dbReference type="InterPro" id="IPR039425">
    <property type="entry name" value="RNA_pol_sigma-70-like"/>
</dbReference>
<evidence type="ECO:0000259" key="5">
    <source>
        <dbReference type="Pfam" id="PF04542"/>
    </source>
</evidence>
<evidence type="ECO:0000313" key="6">
    <source>
        <dbReference type="EMBL" id="MBO0953321.1"/>
    </source>
</evidence>
<evidence type="ECO:0000256" key="3">
    <source>
        <dbReference type="ARBA" id="ARBA00023082"/>
    </source>
</evidence>
<keyword evidence="7" id="KW-1185">Reference proteome</keyword>
<comment type="similarity">
    <text evidence="1">Belongs to the sigma-70 factor family. ECF subfamily.</text>
</comment>
<evidence type="ECO:0000256" key="2">
    <source>
        <dbReference type="ARBA" id="ARBA00023015"/>
    </source>
</evidence>
<dbReference type="SUPFAM" id="SSF88946">
    <property type="entry name" value="Sigma2 domain of RNA polymerase sigma factors"/>
    <property type="match status" value="1"/>
</dbReference>
<dbReference type="InterPro" id="IPR014284">
    <property type="entry name" value="RNA_pol_sigma-70_dom"/>
</dbReference>
<accession>A0ABS3JTI7</accession>
<organism evidence="6 7">
    <name type="scientific">Fibrella forsythiae</name>
    <dbReference type="NCBI Taxonomy" id="2817061"/>
    <lineage>
        <taxon>Bacteria</taxon>
        <taxon>Pseudomonadati</taxon>
        <taxon>Bacteroidota</taxon>
        <taxon>Cytophagia</taxon>
        <taxon>Cytophagales</taxon>
        <taxon>Spirosomataceae</taxon>
        <taxon>Fibrella</taxon>
    </lineage>
</organism>
<dbReference type="InterPro" id="IPR036388">
    <property type="entry name" value="WH-like_DNA-bd_sf"/>
</dbReference>